<protein>
    <submittedName>
        <fullName evidence="1">Uncharacterized protein</fullName>
    </submittedName>
</protein>
<keyword evidence="2" id="KW-1185">Reference proteome</keyword>
<comment type="caution">
    <text evidence="1">The sequence shown here is derived from an EMBL/GenBank/DDBJ whole genome shotgun (WGS) entry which is preliminary data.</text>
</comment>
<reference evidence="1" key="1">
    <citation type="journal article" date="2024" name="Int. J. Syst. Evol. Microbiol.">
        <title>Polycladomyces zharkentensis sp. nov., a novel thermophilic cellulose- and starch-degrading member of the Bacillota from a geothermal aquifer in Kazakhstan.</title>
        <authorList>
            <person name="Mashzhan A."/>
            <person name="Kistaubayeva A."/>
            <person name="Javier-Lopez R."/>
            <person name="Bissenova U."/>
            <person name="Bissenbay A."/>
            <person name="Birkeland N.K."/>
        </authorList>
    </citation>
    <scope>NUCLEOTIDE SEQUENCE</scope>
    <source>
        <strain evidence="1">ZKZ2T</strain>
    </source>
</reference>
<proteinExistence type="predicted"/>
<accession>A0ABS2WEX0</accession>
<name>A0ABS2WEX0_9BACL</name>
<gene>
    <name evidence="1" type="ORF">JQC72_00735</name>
</gene>
<dbReference type="Proteomes" id="UP001177120">
    <property type="component" value="Unassembled WGS sequence"/>
</dbReference>
<dbReference type="EMBL" id="JAFHAP010000001">
    <property type="protein sequence ID" value="MBN2908048.1"/>
    <property type="molecule type" value="Genomic_DNA"/>
</dbReference>
<evidence type="ECO:0000313" key="2">
    <source>
        <dbReference type="Proteomes" id="UP001177120"/>
    </source>
</evidence>
<dbReference type="RefSeq" id="WP_205492198.1">
    <property type="nucleotide sequence ID" value="NZ_JAFHAP010000001.1"/>
</dbReference>
<organism evidence="1 2">
    <name type="scientific">Polycladomyces zharkentensis</name>
    <dbReference type="NCBI Taxonomy" id="2807616"/>
    <lineage>
        <taxon>Bacteria</taxon>
        <taxon>Bacillati</taxon>
        <taxon>Bacillota</taxon>
        <taxon>Bacilli</taxon>
        <taxon>Bacillales</taxon>
        <taxon>Thermoactinomycetaceae</taxon>
        <taxon>Polycladomyces</taxon>
    </lineage>
</organism>
<evidence type="ECO:0000313" key="1">
    <source>
        <dbReference type="EMBL" id="MBN2908048.1"/>
    </source>
</evidence>
<sequence>MQKPNLRAISVMPSATGPRLGFQSTAILLPDRPEKRCKHPTRPGAKPLCMDVGYHQIKRESTVM</sequence>